<dbReference type="EMBL" id="PDCK01000042">
    <property type="protein sequence ID" value="PRQ37940.1"/>
    <property type="molecule type" value="Genomic_DNA"/>
</dbReference>
<dbReference type="Gramene" id="PRQ37940">
    <property type="protein sequence ID" value="PRQ37940"/>
    <property type="gene ID" value="RchiOBHm_Chr4g0408231"/>
</dbReference>
<keyword evidence="2" id="KW-1133">Transmembrane helix</keyword>
<organism evidence="3 4">
    <name type="scientific">Rosa chinensis</name>
    <name type="common">China rose</name>
    <dbReference type="NCBI Taxonomy" id="74649"/>
    <lineage>
        <taxon>Eukaryota</taxon>
        <taxon>Viridiplantae</taxon>
        <taxon>Streptophyta</taxon>
        <taxon>Embryophyta</taxon>
        <taxon>Tracheophyta</taxon>
        <taxon>Spermatophyta</taxon>
        <taxon>Magnoliopsida</taxon>
        <taxon>eudicotyledons</taxon>
        <taxon>Gunneridae</taxon>
        <taxon>Pentapetalae</taxon>
        <taxon>rosids</taxon>
        <taxon>fabids</taxon>
        <taxon>Rosales</taxon>
        <taxon>Rosaceae</taxon>
        <taxon>Rosoideae</taxon>
        <taxon>Rosoideae incertae sedis</taxon>
        <taxon>Rosa</taxon>
    </lineage>
</organism>
<evidence type="ECO:0000313" key="4">
    <source>
        <dbReference type="Proteomes" id="UP000238479"/>
    </source>
</evidence>
<evidence type="ECO:0000313" key="3">
    <source>
        <dbReference type="EMBL" id="PRQ37940.1"/>
    </source>
</evidence>
<dbReference type="Proteomes" id="UP000238479">
    <property type="component" value="Chromosome 4"/>
</dbReference>
<evidence type="ECO:0000256" key="1">
    <source>
        <dbReference type="SAM" id="MobiDB-lite"/>
    </source>
</evidence>
<dbReference type="AlphaFoldDB" id="A0A2P6QUT3"/>
<accession>A0A2P6QUT3</accession>
<feature type="region of interest" description="Disordered" evidence="1">
    <location>
        <begin position="1"/>
        <end position="31"/>
    </location>
</feature>
<sequence length="92" mass="10375">MYQGNSGLCGKPLSKKCKDSESTTPPAFEQDEDSGFQIELDWFVVLPGVVAGLIVGVAGGNFWTAKKHNWFLETFSRRRQPRSTRQRRGLRT</sequence>
<name>A0A2P6QUT3_ROSCH</name>
<gene>
    <name evidence="3" type="ORF">RchiOBHm_Chr4g0408231</name>
</gene>
<proteinExistence type="predicted"/>
<reference evidence="3 4" key="1">
    <citation type="journal article" date="2018" name="Nat. Genet.">
        <title>The Rosa genome provides new insights in the design of modern roses.</title>
        <authorList>
            <person name="Bendahmane M."/>
        </authorList>
    </citation>
    <scope>NUCLEOTIDE SEQUENCE [LARGE SCALE GENOMIC DNA]</scope>
    <source>
        <strain evidence="4">cv. Old Blush</strain>
    </source>
</reference>
<protein>
    <recommendedName>
        <fullName evidence="5">Transmembrane protein</fullName>
    </recommendedName>
</protein>
<keyword evidence="2" id="KW-0812">Transmembrane</keyword>
<evidence type="ECO:0008006" key="5">
    <source>
        <dbReference type="Google" id="ProtNLM"/>
    </source>
</evidence>
<feature type="transmembrane region" description="Helical" evidence="2">
    <location>
        <begin position="42"/>
        <end position="63"/>
    </location>
</feature>
<keyword evidence="4" id="KW-1185">Reference proteome</keyword>
<evidence type="ECO:0000256" key="2">
    <source>
        <dbReference type="SAM" id="Phobius"/>
    </source>
</evidence>
<comment type="caution">
    <text evidence="3">The sequence shown here is derived from an EMBL/GenBank/DDBJ whole genome shotgun (WGS) entry which is preliminary data.</text>
</comment>
<keyword evidence="2" id="KW-0472">Membrane</keyword>